<accession>A0AC61S1Z1</accession>
<dbReference type="EMBL" id="SRYA01000001">
    <property type="protein sequence ID" value="TGY98312.1"/>
    <property type="molecule type" value="Genomic_DNA"/>
</dbReference>
<dbReference type="Proteomes" id="UP000304953">
    <property type="component" value="Unassembled WGS sequence"/>
</dbReference>
<evidence type="ECO:0000313" key="2">
    <source>
        <dbReference type="Proteomes" id="UP000304953"/>
    </source>
</evidence>
<keyword evidence="2" id="KW-1185">Reference proteome</keyword>
<evidence type="ECO:0000313" key="1">
    <source>
        <dbReference type="EMBL" id="TGY98312.1"/>
    </source>
</evidence>
<reference evidence="1" key="1">
    <citation type="submission" date="2019-04" db="EMBL/GenBank/DDBJ databases">
        <title>Microbes associate with the intestines of laboratory mice.</title>
        <authorList>
            <person name="Navarre W."/>
            <person name="Wong E."/>
            <person name="Huang K."/>
            <person name="Tropini C."/>
            <person name="Ng K."/>
            <person name="Yu B."/>
        </authorList>
    </citation>
    <scope>NUCLEOTIDE SEQUENCE</scope>
    <source>
        <strain evidence="1">NM01_1-7b</strain>
    </source>
</reference>
<sequence length="248" mass="27368">MKTFSKTDKGRRREMNQDYVYTSETPVGNLPNLFILADGMGGHNAGDYASRYTVEVIVDSVRKSSEASPVAIIRQAIRQANQAVMEKAQTDIDLEGMGTTVVVATIRAQELCVANVGDSRLYLAGSESFSQITKDHSYVQEMVRRGGISPEAARVHPDRNIITRAVGGGYDVEVDFFEVELKEGDRILMCSDGLTDMLEDEEIFEIINEKQNIEDAVEELIEAANDYGGNDNITVILTEPFSGEVKIC</sequence>
<gene>
    <name evidence="1" type="ORF">E5329_00580</name>
</gene>
<comment type="caution">
    <text evidence="1">The sequence shown here is derived from an EMBL/GenBank/DDBJ whole genome shotgun (WGS) entry which is preliminary data.</text>
</comment>
<organism evidence="1 2">
    <name type="scientific">Petralouisia muris</name>
    <dbReference type="NCBI Taxonomy" id="3032872"/>
    <lineage>
        <taxon>Bacteria</taxon>
        <taxon>Bacillati</taxon>
        <taxon>Bacillota</taxon>
        <taxon>Clostridia</taxon>
        <taxon>Lachnospirales</taxon>
        <taxon>Lachnospiraceae</taxon>
        <taxon>Petralouisia</taxon>
    </lineage>
</organism>
<protein>
    <submittedName>
        <fullName evidence="1">Stp1/IreP family PP2C-type Ser/Thr phosphatase</fullName>
    </submittedName>
</protein>
<name>A0AC61S1Z1_9FIRM</name>
<proteinExistence type="predicted"/>